<dbReference type="Proteomes" id="UP000192360">
    <property type="component" value="Unassembled WGS sequence"/>
</dbReference>
<protein>
    <submittedName>
        <fullName evidence="2">Uncharacterized protein</fullName>
    </submittedName>
</protein>
<keyword evidence="1" id="KW-0732">Signal</keyword>
<dbReference type="EMBL" id="FWXO01000003">
    <property type="protein sequence ID" value="SMC64898.1"/>
    <property type="molecule type" value="Genomic_DNA"/>
</dbReference>
<dbReference type="RefSeq" id="WP_084061594.1">
    <property type="nucleotide sequence ID" value="NZ_FWXO01000003.1"/>
</dbReference>
<proteinExistence type="predicted"/>
<evidence type="ECO:0000313" key="3">
    <source>
        <dbReference type="Proteomes" id="UP000192360"/>
    </source>
</evidence>
<feature type="chain" id="PRO_5012732313" evidence="1">
    <location>
        <begin position="21"/>
        <end position="220"/>
    </location>
</feature>
<reference evidence="2 3" key="1">
    <citation type="submission" date="2017-04" db="EMBL/GenBank/DDBJ databases">
        <authorList>
            <person name="Afonso C.L."/>
            <person name="Miller P.J."/>
            <person name="Scott M.A."/>
            <person name="Spackman E."/>
            <person name="Goraichik I."/>
            <person name="Dimitrov K.M."/>
            <person name="Suarez D.L."/>
            <person name="Swayne D.E."/>
        </authorList>
    </citation>
    <scope>NUCLEOTIDE SEQUENCE [LARGE SCALE GENOMIC DNA]</scope>
    <source>
        <strain evidence="2 3">DSM 21164</strain>
    </source>
</reference>
<accession>A0A1W2AXK6</accession>
<dbReference type="STRING" id="504486.SAMN05660703_2270"/>
<keyword evidence="3" id="KW-1185">Reference proteome</keyword>
<evidence type="ECO:0000256" key="1">
    <source>
        <dbReference type="SAM" id="SignalP"/>
    </source>
</evidence>
<feature type="signal peptide" evidence="1">
    <location>
        <begin position="1"/>
        <end position="20"/>
    </location>
</feature>
<dbReference type="OrthoDB" id="86940at2"/>
<evidence type="ECO:0000313" key="2">
    <source>
        <dbReference type="EMBL" id="SMC64898.1"/>
    </source>
</evidence>
<gene>
    <name evidence="2" type="ORF">SAMN05660703_2270</name>
</gene>
<dbReference type="AlphaFoldDB" id="A0A1W2AXK6"/>
<name>A0A1W2AXK6_9FLAO</name>
<organism evidence="2 3">
    <name type="scientific">Cellulophaga tyrosinoxydans</name>
    <dbReference type="NCBI Taxonomy" id="504486"/>
    <lineage>
        <taxon>Bacteria</taxon>
        <taxon>Pseudomonadati</taxon>
        <taxon>Bacteroidota</taxon>
        <taxon>Flavobacteriia</taxon>
        <taxon>Flavobacteriales</taxon>
        <taxon>Flavobacteriaceae</taxon>
        <taxon>Cellulophaga</taxon>
    </lineage>
</organism>
<sequence>MKNHLTLTALLFLIATSSFAQNKTPEEFIPEGYALFEKSFGDLNTDGVEDCILLIKKIDSTNIVQDEYRGELDRNRRGIILLFKNKDTYTVAVKNYDCFSSENEDGGVYYAPELSVYPRNNKLYVEYSHGRYGYWKYTFRYQNSDFELIGYDASSNYGPVINTETSINFSTKKKRTRKNTNEDADSGEEVFEETWSTVAINKLLKLSEIQDFDELNMYDY</sequence>